<dbReference type="InterPro" id="IPR002347">
    <property type="entry name" value="SDR_fam"/>
</dbReference>
<dbReference type="InterPro" id="IPR029058">
    <property type="entry name" value="AB_hydrolase_fold"/>
</dbReference>
<evidence type="ECO:0000256" key="1">
    <source>
        <dbReference type="ARBA" id="ARBA00006484"/>
    </source>
</evidence>
<evidence type="ECO:0000259" key="3">
    <source>
        <dbReference type="SMART" id="SM00822"/>
    </source>
</evidence>
<dbReference type="Proteomes" id="UP001501474">
    <property type="component" value="Unassembled WGS sequence"/>
</dbReference>
<comment type="similarity">
    <text evidence="1">Belongs to the short-chain dehydrogenases/reductases (SDR) family.</text>
</comment>
<dbReference type="CDD" id="cd05233">
    <property type="entry name" value="SDR_c"/>
    <property type="match status" value="1"/>
</dbReference>
<name>A0ABN3D6J8_9ACTN</name>
<dbReference type="Pfam" id="PF00106">
    <property type="entry name" value="adh_short"/>
    <property type="match status" value="1"/>
</dbReference>
<dbReference type="SUPFAM" id="SSF51735">
    <property type="entry name" value="NAD(P)-binding Rossmann-fold domains"/>
    <property type="match status" value="1"/>
</dbReference>
<dbReference type="PROSITE" id="PS00061">
    <property type="entry name" value="ADH_SHORT"/>
    <property type="match status" value="1"/>
</dbReference>
<dbReference type="InterPro" id="IPR036291">
    <property type="entry name" value="NAD(P)-bd_dom_sf"/>
</dbReference>
<dbReference type="PRINTS" id="PR00080">
    <property type="entry name" value="SDRFAMILY"/>
</dbReference>
<sequence length="631" mass="69325">MAVVTPQSCLRISPEYYGPLGELLLESYHHPEASIDELSNNCEIRRMTLLTGARERRIRAGEVELCVAEMGDPGRPTVVLLHGYPDSKEVWSEVAARLVGRFHVVAYDVRGHGRSTAPRPLRGGFTLEKLTDDFLAVADAVSPGAPVHLVGHDWGSVQAWEFTTVQRTRGRIASFTSMSGPSLDHFGHWIGKRMKRPTPRRVGQLLGQGARSWYVYLLHTPLLPELAWRGPLGKRWPRMLERAEKVPRGDYPTASLPSDAAHGAWLYRDNVRPRMRAPRPDAHAHAPVQVITPLEDRFLSERLHDELERWVPQLTRRTIQAGHWIPRTRPDRLASWIEEFVTSVESGRPPVAADGEHAERFGGQLALVTGAGSGIGRATALAFAAAGARVVVVDRNGEAAARTAESCRLRGAADAWAETVDVSDEQAMEKLADRVTTEYGVVDVLVNNAGIGLSGSFFDTTPEDWKKVLDVNLWGVIHGCRLFGRRMAERGQGGHIVNVASAAAYQPSRALPAYSTSKAAVLMLGECLRAELAGQGIGVTTVCPGIVNTAITSTARFAGADAREEKRLQQRAARLYGLRNYPPEKVARAILRAVTRNEAVVPVTPEARGARWLSRWAPRALRGLARMKPPM</sequence>
<dbReference type="NCBIfam" id="NF004514">
    <property type="entry name" value="PRK05855.1"/>
    <property type="match status" value="1"/>
</dbReference>
<gene>
    <name evidence="4" type="ORF">GCM10010104_10640</name>
</gene>
<proteinExistence type="inferred from homology"/>
<dbReference type="Gene3D" id="3.40.50.720">
    <property type="entry name" value="NAD(P)-binding Rossmann-like Domain"/>
    <property type="match status" value="1"/>
</dbReference>
<comment type="caution">
    <text evidence="4">The sequence shown here is derived from an EMBL/GenBank/DDBJ whole genome shotgun (WGS) entry which is preliminary data.</text>
</comment>
<keyword evidence="2" id="KW-0560">Oxidoreductase</keyword>
<reference evidence="4 5" key="1">
    <citation type="journal article" date="2019" name="Int. J. Syst. Evol. Microbiol.">
        <title>The Global Catalogue of Microorganisms (GCM) 10K type strain sequencing project: providing services to taxonomists for standard genome sequencing and annotation.</title>
        <authorList>
            <consortium name="The Broad Institute Genomics Platform"/>
            <consortium name="The Broad Institute Genome Sequencing Center for Infectious Disease"/>
            <person name="Wu L."/>
            <person name="Ma J."/>
        </authorList>
    </citation>
    <scope>NUCLEOTIDE SEQUENCE [LARGE SCALE GENOMIC DNA]</scope>
    <source>
        <strain evidence="4 5">JCM 3053</strain>
    </source>
</reference>
<dbReference type="SUPFAM" id="SSF53474">
    <property type="entry name" value="alpha/beta-Hydrolases"/>
    <property type="match status" value="1"/>
</dbReference>
<feature type="domain" description="Ketoreductase" evidence="3">
    <location>
        <begin position="364"/>
        <end position="545"/>
    </location>
</feature>
<accession>A0ABN3D6J8</accession>
<dbReference type="PRINTS" id="PR00081">
    <property type="entry name" value="GDHRDH"/>
</dbReference>
<keyword evidence="5" id="KW-1185">Reference proteome</keyword>
<protein>
    <submittedName>
        <fullName evidence="4">SDR family oxidoreductase</fullName>
    </submittedName>
</protein>
<evidence type="ECO:0000313" key="4">
    <source>
        <dbReference type="EMBL" id="GAA2222021.1"/>
    </source>
</evidence>
<dbReference type="InterPro" id="IPR057326">
    <property type="entry name" value="KR_dom"/>
</dbReference>
<dbReference type="Gene3D" id="3.40.50.1820">
    <property type="entry name" value="alpha/beta hydrolase"/>
    <property type="match status" value="1"/>
</dbReference>
<organism evidence="4 5">
    <name type="scientific">Streptomyces indiaensis</name>
    <dbReference type="NCBI Taxonomy" id="284033"/>
    <lineage>
        <taxon>Bacteria</taxon>
        <taxon>Bacillati</taxon>
        <taxon>Actinomycetota</taxon>
        <taxon>Actinomycetes</taxon>
        <taxon>Kitasatosporales</taxon>
        <taxon>Streptomycetaceae</taxon>
        <taxon>Streptomyces</taxon>
    </lineage>
</organism>
<evidence type="ECO:0000256" key="2">
    <source>
        <dbReference type="ARBA" id="ARBA00023002"/>
    </source>
</evidence>
<dbReference type="EMBL" id="BAAART010000023">
    <property type="protein sequence ID" value="GAA2222021.1"/>
    <property type="molecule type" value="Genomic_DNA"/>
</dbReference>
<dbReference type="PANTHER" id="PTHR43391:SF12">
    <property type="entry name" value="OXIDOREDUCTASE EPHD-RELATED"/>
    <property type="match status" value="1"/>
</dbReference>
<dbReference type="SMART" id="SM00822">
    <property type="entry name" value="PKS_KR"/>
    <property type="match status" value="1"/>
</dbReference>
<dbReference type="InterPro" id="IPR000073">
    <property type="entry name" value="AB_hydrolase_1"/>
</dbReference>
<dbReference type="Pfam" id="PF00561">
    <property type="entry name" value="Abhydrolase_1"/>
    <property type="match status" value="1"/>
</dbReference>
<evidence type="ECO:0000313" key="5">
    <source>
        <dbReference type="Proteomes" id="UP001501474"/>
    </source>
</evidence>
<dbReference type="PANTHER" id="PTHR43391">
    <property type="entry name" value="RETINOL DEHYDROGENASE-RELATED"/>
    <property type="match status" value="1"/>
</dbReference>
<dbReference type="InterPro" id="IPR020904">
    <property type="entry name" value="Sc_DH/Rdtase_CS"/>
</dbReference>